<evidence type="ECO:0000256" key="1">
    <source>
        <dbReference type="HAMAP-Rule" id="MF_00652"/>
    </source>
</evidence>
<dbReference type="AlphaFoldDB" id="A0A212ITQ3"/>
<proteinExistence type="inferred from homology"/>
<dbReference type="EMBL" id="FLUL01000001">
    <property type="protein sequence ID" value="SBV90571.1"/>
    <property type="molecule type" value="Genomic_DNA"/>
</dbReference>
<organism evidence="2">
    <name type="scientific">uncultured Dysgonomonas sp</name>
    <dbReference type="NCBI Taxonomy" id="206096"/>
    <lineage>
        <taxon>Bacteria</taxon>
        <taxon>Pseudomonadati</taxon>
        <taxon>Bacteroidota</taxon>
        <taxon>Bacteroidia</taxon>
        <taxon>Bacteroidales</taxon>
        <taxon>Dysgonomonadaceae</taxon>
        <taxon>Dysgonomonas</taxon>
        <taxon>environmental samples</taxon>
    </lineage>
</organism>
<dbReference type="HAMAP" id="MF_00652">
    <property type="entry name" value="UPF0246"/>
    <property type="match status" value="1"/>
</dbReference>
<gene>
    <name evidence="2" type="ORF">KL86DYS2_10027</name>
</gene>
<dbReference type="RefSeq" id="WP_283686123.1">
    <property type="nucleotide sequence ID" value="NZ_LT599021.1"/>
</dbReference>
<dbReference type="GO" id="GO:0005829">
    <property type="term" value="C:cytosol"/>
    <property type="evidence" value="ECO:0007669"/>
    <property type="project" value="TreeGrafter"/>
</dbReference>
<comment type="similarity">
    <text evidence="1">Belongs to the UPF0246 family.</text>
</comment>
<reference evidence="2" key="1">
    <citation type="submission" date="2016-04" db="EMBL/GenBank/DDBJ databases">
        <authorList>
            <person name="Evans L.H."/>
            <person name="Alamgir A."/>
            <person name="Owens N."/>
            <person name="Weber N.D."/>
            <person name="Virtaneva K."/>
            <person name="Barbian K."/>
            <person name="Babar A."/>
            <person name="Rosenke K."/>
        </authorList>
    </citation>
    <scope>NUCLEOTIDE SEQUENCE</scope>
    <source>
        <strain evidence="2">86-2</strain>
    </source>
</reference>
<protein>
    <recommendedName>
        <fullName evidence="1">UPF0246 protein KL86DYS2_10027</fullName>
    </recommendedName>
</protein>
<name>A0A212ITQ3_9BACT</name>
<dbReference type="PANTHER" id="PTHR30283:SF4">
    <property type="entry name" value="PEROXIDE STRESS RESISTANCE PROTEIN YAAA"/>
    <property type="match status" value="1"/>
</dbReference>
<dbReference type="NCBIfam" id="NF002542">
    <property type="entry name" value="PRK02101.1-3"/>
    <property type="match status" value="1"/>
</dbReference>
<dbReference type="PANTHER" id="PTHR30283">
    <property type="entry name" value="PEROXIDE STRESS RESPONSE PROTEIN YAAA"/>
    <property type="match status" value="1"/>
</dbReference>
<dbReference type="InterPro" id="IPR005583">
    <property type="entry name" value="YaaA"/>
</dbReference>
<accession>A0A212ITQ3</accession>
<dbReference type="Pfam" id="PF03883">
    <property type="entry name" value="H2O2_YaaD"/>
    <property type="match status" value="1"/>
</dbReference>
<evidence type="ECO:0000313" key="2">
    <source>
        <dbReference type="EMBL" id="SBV90571.1"/>
    </source>
</evidence>
<dbReference type="GO" id="GO:0033194">
    <property type="term" value="P:response to hydroperoxide"/>
    <property type="evidence" value="ECO:0007669"/>
    <property type="project" value="TreeGrafter"/>
</dbReference>
<sequence>MIIIMSPAKLQDFEKPAPIKESTTPLYAKEAKGLYKSMEGITPGEIASLMSINPQLAHDVYQYIHAYPLSKTPQKQAAFAYNGIAYKGLDAQSFSAEDIDFAQKHLLHISGLYGVLRPLDLIKPYRLEMQIPIVNDKGKDLYAFWSDTISKYIAKQMKADDNVLINLASKEYAKAVDKKLLPKGHKIITPIFKQQTDKGYKQIVVYAKKARGMMTRFIIQNQLKDIEHLKGFDTEGYTFAPQLSDDKEWVFIR</sequence>